<reference evidence="1" key="1">
    <citation type="submission" date="2014-11" db="EMBL/GenBank/DDBJ databases">
        <authorList>
            <person name="Amaro Gonzalez C."/>
        </authorList>
    </citation>
    <scope>NUCLEOTIDE SEQUENCE</scope>
</reference>
<sequence length="22" mass="2468">MPYLCMEALATFLHSVLLPQCS</sequence>
<organism evidence="1">
    <name type="scientific">Anguilla anguilla</name>
    <name type="common">European freshwater eel</name>
    <name type="synonym">Muraena anguilla</name>
    <dbReference type="NCBI Taxonomy" id="7936"/>
    <lineage>
        <taxon>Eukaryota</taxon>
        <taxon>Metazoa</taxon>
        <taxon>Chordata</taxon>
        <taxon>Craniata</taxon>
        <taxon>Vertebrata</taxon>
        <taxon>Euteleostomi</taxon>
        <taxon>Actinopterygii</taxon>
        <taxon>Neopterygii</taxon>
        <taxon>Teleostei</taxon>
        <taxon>Anguilliformes</taxon>
        <taxon>Anguillidae</taxon>
        <taxon>Anguilla</taxon>
    </lineage>
</organism>
<evidence type="ECO:0000313" key="1">
    <source>
        <dbReference type="EMBL" id="JAH15707.1"/>
    </source>
</evidence>
<name>A0A0E9QGT3_ANGAN</name>
<reference evidence="1" key="2">
    <citation type="journal article" date="2015" name="Fish Shellfish Immunol.">
        <title>Early steps in the European eel (Anguilla anguilla)-Vibrio vulnificus interaction in the gills: Role of the RtxA13 toxin.</title>
        <authorList>
            <person name="Callol A."/>
            <person name="Pajuelo D."/>
            <person name="Ebbesson L."/>
            <person name="Teles M."/>
            <person name="MacKenzie S."/>
            <person name="Amaro C."/>
        </authorList>
    </citation>
    <scope>NUCLEOTIDE SEQUENCE</scope>
</reference>
<accession>A0A0E9QGT3</accession>
<dbReference type="AlphaFoldDB" id="A0A0E9QGT3"/>
<protein>
    <submittedName>
        <fullName evidence="1">Uncharacterized protein</fullName>
    </submittedName>
</protein>
<proteinExistence type="predicted"/>
<dbReference type="EMBL" id="GBXM01092870">
    <property type="protein sequence ID" value="JAH15707.1"/>
    <property type="molecule type" value="Transcribed_RNA"/>
</dbReference>